<protein>
    <recommendedName>
        <fullName evidence="7">Ion transport domain-containing protein</fullName>
    </recommendedName>
</protein>
<dbReference type="EMBL" id="CAXIEN010000140">
    <property type="protein sequence ID" value="CAL1281103.1"/>
    <property type="molecule type" value="Genomic_DNA"/>
</dbReference>
<proteinExistence type="predicted"/>
<dbReference type="GO" id="GO:0005216">
    <property type="term" value="F:monoatomic ion channel activity"/>
    <property type="evidence" value="ECO:0007669"/>
    <property type="project" value="InterPro"/>
</dbReference>
<dbReference type="PANTHER" id="PTHR12305:SF60">
    <property type="entry name" value="PHOSPHATIDYLINOSITOL 3,4,5-TRISPHOSPHATE 3-PHOSPHATASE TPTE2-RELATED"/>
    <property type="match status" value="1"/>
</dbReference>
<keyword evidence="3 6" id="KW-1133">Transmembrane helix</keyword>
<dbReference type="InterPro" id="IPR051281">
    <property type="entry name" value="Dual-spec_lipid-protein_phosph"/>
</dbReference>
<gene>
    <name evidence="8" type="ORF">LARSCL_LOCUS11368</name>
</gene>
<dbReference type="GO" id="GO:0016314">
    <property type="term" value="F:phosphatidylinositol-3,4,5-trisphosphate 3-phosphatase activity"/>
    <property type="evidence" value="ECO:0007669"/>
    <property type="project" value="TreeGrafter"/>
</dbReference>
<evidence type="ECO:0000259" key="7">
    <source>
        <dbReference type="Pfam" id="PF00520"/>
    </source>
</evidence>
<evidence type="ECO:0000256" key="6">
    <source>
        <dbReference type="SAM" id="Phobius"/>
    </source>
</evidence>
<organism evidence="8 9">
    <name type="scientific">Larinioides sclopetarius</name>
    <dbReference type="NCBI Taxonomy" id="280406"/>
    <lineage>
        <taxon>Eukaryota</taxon>
        <taxon>Metazoa</taxon>
        <taxon>Ecdysozoa</taxon>
        <taxon>Arthropoda</taxon>
        <taxon>Chelicerata</taxon>
        <taxon>Arachnida</taxon>
        <taxon>Araneae</taxon>
        <taxon>Araneomorphae</taxon>
        <taxon>Entelegynae</taxon>
        <taxon>Araneoidea</taxon>
        <taxon>Araneidae</taxon>
        <taxon>Larinioides</taxon>
    </lineage>
</organism>
<dbReference type="InterPro" id="IPR027359">
    <property type="entry name" value="Volt_channel_dom_sf"/>
</dbReference>
<comment type="subcellular location">
    <subcellularLocation>
        <location evidence="1">Membrane</location>
        <topology evidence="1">Multi-pass membrane protein</topology>
    </subcellularLocation>
</comment>
<name>A0AAV2AEX1_9ARAC</name>
<sequence length="257" mass="28893">MNKYQTFENESDQESPAVTAETEHLDASLNKSLNSANGSSVPVAKSKTVGQSRFVENPIENIGDSTTIAISDPAELEEIATDVGFIQFQLRQIVEHLIFRVFSLLLILADISVLIAALAMSNKTKMQEKAFEVTALCFVCYFLFEVSIRIAAKGVRQFFNEWFNVVDLVVIIVSFIVTVIYTSVDLGLGYAKLVVAGRLIRIVTFVRLYTERKHLVKGARQMVSQNKRRYQKDGFDLDLTYVTERVIAMSFPSRGKM</sequence>
<dbReference type="Gene3D" id="3.90.190.10">
    <property type="entry name" value="Protein tyrosine phosphatase superfamily"/>
    <property type="match status" value="1"/>
</dbReference>
<feature type="transmembrane region" description="Helical" evidence="6">
    <location>
        <begin position="133"/>
        <end position="152"/>
    </location>
</feature>
<evidence type="ECO:0000256" key="3">
    <source>
        <dbReference type="ARBA" id="ARBA00022989"/>
    </source>
</evidence>
<keyword evidence="4 6" id="KW-0472">Membrane</keyword>
<keyword evidence="2 6" id="KW-0812">Transmembrane</keyword>
<dbReference type="AlphaFoldDB" id="A0AAV2AEX1"/>
<accession>A0AAV2AEX1</accession>
<feature type="transmembrane region" description="Helical" evidence="6">
    <location>
        <begin position="164"/>
        <end position="184"/>
    </location>
</feature>
<evidence type="ECO:0000313" key="8">
    <source>
        <dbReference type="EMBL" id="CAL1281103.1"/>
    </source>
</evidence>
<dbReference type="GO" id="GO:0005829">
    <property type="term" value="C:cytosol"/>
    <property type="evidence" value="ECO:0007669"/>
    <property type="project" value="TreeGrafter"/>
</dbReference>
<dbReference type="InterPro" id="IPR029021">
    <property type="entry name" value="Prot-tyrosine_phosphatase-like"/>
</dbReference>
<evidence type="ECO:0000256" key="4">
    <source>
        <dbReference type="ARBA" id="ARBA00023136"/>
    </source>
</evidence>
<evidence type="ECO:0000256" key="1">
    <source>
        <dbReference type="ARBA" id="ARBA00004141"/>
    </source>
</evidence>
<dbReference type="GO" id="GO:0016020">
    <property type="term" value="C:membrane"/>
    <property type="evidence" value="ECO:0007669"/>
    <property type="project" value="UniProtKB-SubCell"/>
</dbReference>
<dbReference type="SUPFAM" id="SSF81324">
    <property type="entry name" value="Voltage-gated potassium channels"/>
    <property type="match status" value="1"/>
</dbReference>
<comment type="caution">
    <text evidence="8">The sequence shown here is derived from an EMBL/GenBank/DDBJ whole genome shotgun (WGS) entry which is preliminary data.</text>
</comment>
<evidence type="ECO:0000256" key="5">
    <source>
        <dbReference type="SAM" id="MobiDB-lite"/>
    </source>
</evidence>
<keyword evidence="9" id="KW-1185">Reference proteome</keyword>
<feature type="transmembrane region" description="Helical" evidence="6">
    <location>
        <begin position="97"/>
        <end position="121"/>
    </location>
</feature>
<dbReference type="Gene3D" id="1.20.120.350">
    <property type="entry name" value="Voltage-gated potassium channels. Chain C"/>
    <property type="match status" value="1"/>
</dbReference>
<dbReference type="PANTHER" id="PTHR12305">
    <property type="entry name" value="PHOSPHATASE WITH HOMOLOGY TO TENSIN"/>
    <property type="match status" value="1"/>
</dbReference>
<dbReference type="Pfam" id="PF00520">
    <property type="entry name" value="Ion_trans"/>
    <property type="match status" value="1"/>
</dbReference>
<feature type="non-terminal residue" evidence="8">
    <location>
        <position position="257"/>
    </location>
</feature>
<feature type="region of interest" description="Disordered" evidence="5">
    <location>
        <begin position="1"/>
        <end position="21"/>
    </location>
</feature>
<evidence type="ECO:0000313" key="9">
    <source>
        <dbReference type="Proteomes" id="UP001497382"/>
    </source>
</evidence>
<reference evidence="8 9" key="1">
    <citation type="submission" date="2024-04" db="EMBL/GenBank/DDBJ databases">
        <authorList>
            <person name="Rising A."/>
            <person name="Reimegard J."/>
            <person name="Sonavane S."/>
            <person name="Akerstrom W."/>
            <person name="Nylinder S."/>
            <person name="Hedman E."/>
            <person name="Kallberg Y."/>
        </authorList>
    </citation>
    <scope>NUCLEOTIDE SEQUENCE [LARGE SCALE GENOMIC DNA]</scope>
</reference>
<evidence type="ECO:0000256" key="2">
    <source>
        <dbReference type="ARBA" id="ARBA00022692"/>
    </source>
</evidence>
<dbReference type="InterPro" id="IPR005821">
    <property type="entry name" value="Ion_trans_dom"/>
</dbReference>
<feature type="domain" description="Ion transport" evidence="7">
    <location>
        <begin position="97"/>
        <end position="217"/>
    </location>
</feature>
<dbReference type="Proteomes" id="UP001497382">
    <property type="component" value="Unassembled WGS sequence"/>
</dbReference>